<sequence length="78" mass="8938">MPRIHTLLDIGESNKLGDLLSNRYPSSQTELENQLACANRDCEIAVEYKEKLSKHIYQLIDEAKRLHLELNTLASQIT</sequence>
<comment type="caution">
    <text evidence="1">The sequence shown here is derived from an EMBL/GenBank/DDBJ whole genome shotgun (WGS) entry which is preliminary data.</text>
</comment>
<dbReference type="EMBL" id="CAJVQB010033327">
    <property type="protein sequence ID" value="CAG8819613.1"/>
    <property type="molecule type" value="Genomic_DNA"/>
</dbReference>
<gene>
    <name evidence="1" type="ORF">GMARGA_LOCUS27353</name>
</gene>
<accession>A0ABN7W6X1</accession>
<dbReference type="Proteomes" id="UP000789901">
    <property type="component" value="Unassembled WGS sequence"/>
</dbReference>
<evidence type="ECO:0000313" key="2">
    <source>
        <dbReference type="Proteomes" id="UP000789901"/>
    </source>
</evidence>
<proteinExistence type="predicted"/>
<evidence type="ECO:0000313" key="1">
    <source>
        <dbReference type="EMBL" id="CAG8819613.1"/>
    </source>
</evidence>
<name>A0ABN7W6X1_GIGMA</name>
<protein>
    <submittedName>
        <fullName evidence="1">4793_t:CDS:1</fullName>
    </submittedName>
</protein>
<keyword evidence="2" id="KW-1185">Reference proteome</keyword>
<reference evidence="1 2" key="1">
    <citation type="submission" date="2021-06" db="EMBL/GenBank/DDBJ databases">
        <authorList>
            <person name="Kallberg Y."/>
            <person name="Tangrot J."/>
            <person name="Rosling A."/>
        </authorList>
    </citation>
    <scope>NUCLEOTIDE SEQUENCE [LARGE SCALE GENOMIC DNA]</scope>
    <source>
        <strain evidence="1 2">120-4 pot B 10/14</strain>
    </source>
</reference>
<organism evidence="1 2">
    <name type="scientific">Gigaspora margarita</name>
    <dbReference type="NCBI Taxonomy" id="4874"/>
    <lineage>
        <taxon>Eukaryota</taxon>
        <taxon>Fungi</taxon>
        <taxon>Fungi incertae sedis</taxon>
        <taxon>Mucoromycota</taxon>
        <taxon>Glomeromycotina</taxon>
        <taxon>Glomeromycetes</taxon>
        <taxon>Diversisporales</taxon>
        <taxon>Gigasporaceae</taxon>
        <taxon>Gigaspora</taxon>
    </lineage>
</organism>